<feature type="compositionally biased region" description="Polar residues" evidence="6">
    <location>
        <begin position="394"/>
        <end position="403"/>
    </location>
</feature>
<dbReference type="InterPro" id="IPR044068">
    <property type="entry name" value="CB"/>
</dbReference>
<evidence type="ECO:0000313" key="10">
    <source>
        <dbReference type="Proteomes" id="UP000650224"/>
    </source>
</evidence>
<dbReference type="InterPro" id="IPR010998">
    <property type="entry name" value="Integrase_recombinase_N"/>
</dbReference>
<dbReference type="AlphaFoldDB" id="A0A8I0HIT3"/>
<dbReference type="Gene3D" id="1.10.443.10">
    <property type="entry name" value="Intergrase catalytic core"/>
    <property type="match status" value="1"/>
</dbReference>
<accession>A0A8I0HIT3</accession>
<comment type="caution">
    <text evidence="9">The sequence shown here is derived from an EMBL/GenBank/DDBJ whole genome shotgun (WGS) entry which is preliminary data.</text>
</comment>
<dbReference type="PROSITE" id="PS51898">
    <property type="entry name" value="TYR_RECOMBINASE"/>
    <property type="match status" value="1"/>
</dbReference>
<evidence type="ECO:0000256" key="3">
    <source>
        <dbReference type="ARBA" id="ARBA00023125"/>
    </source>
</evidence>
<feature type="domain" description="Tyr recombinase" evidence="7">
    <location>
        <begin position="173"/>
        <end position="367"/>
    </location>
</feature>
<dbReference type="EMBL" id="JACSPR010000008">
    <property type="protein sequence ID" value="MBD8030808.1"/>
    <property type="molecule type" value="Genomic_DNA"/>
</dbReference>
<reference evidence="9 10" key="1">
    <citation type="submission" date="2020-08" db="EMBL/GenBank/DDBJ databases">
        <title>A Genomic Blueprint of the Chicken Gut Microbiome.</title>
        <authorList>
            <person name="Gilroy R."/>
            <person name="Ravi A."/>
            <person name="Getino M."/>
            <person name="Pursley I."/>
            <person name="Horton D.L."/>
            <person name="Alikhan N.-F."/>
            <person name="Baker D."/>
            <person name="Gharbi K."/>
            <person name="Hall N."/>
            <person name="Watson M."/>
            <person name="Adriaenssens E.M."/>
            <person name="Foster-Nyarko E."/>
            <person name="Jarju S."/>
            <person name="Secka A."/>
            <person name="Antonio M."/>
            <person name="Oren A."/>
            <person name="Chaudhuri R."/>
            <person name="La Ragione R.M."/>
            <person name="Hildebrand F."/>
            <person name="Pallen M.J."/>
        </authorList>
    </citation>
    <scope>NUCLEOTIDE SEQUENCE [LARGE SCALE GENOMIC DNA]</scope>
    <source>
        <strain evidence="9 10">Sa1YVA5</strain>
    </source>
</reference>
<proteinExistence type="inferred from homology"/>
<comment type="similarity">
    <text evidence="1">Belongs to the 'phage' integrase family.</text>
</comment>
<dbReference type="GO" id="GO:0006310">
    <property type="term" value="P:DNA recombination"/>
    <property type="evidence" value="ECO:0007669"/>
    <property type="project" value="UniProtKB-KW"/>
</dbReference>
<sequence>MARGRPATPLGSYGEINTKELATGRHQAETRLRLWNGDTVRLQARGKSKTAAVNALKTKCAERLGATDTEVLTTTSPVSALMEHWIETKTKIRPQTRERYRNAIDNHIIPAFGNMRINEVTPAFLNQWLHGKTQGVASNARSVLNGAFNMATRYGLIPANPMAVIEPLAVAPKDVRALAVEEIQPFREQIARSKDELLIDVTDFCLATGLRAGEVLALRWEDVDLEHEPPIMRVTGTLTYSKETGHVRQEEGKTTTAGRPIQLPAVAVEILQRRHRKFGEHLEMVFPSGSGTYVWENNLNRLLREARGERFNWVTIHSLRKTLGSVVADELGPHKAADVLGHADSRLTETVYYQRNRRGVPIGEVVDQVLKVSKKSPDNATGQPEVSSEGGIDNSVTSNNGNG</sequence>
<organism evidence="9 10">
    <name type="scientific">Corynebacterium gallinarum</name>
    <dbReference type="NCBI Taxonomy" id="2762214"/>
    <lineage>
        <taxon>Bacteria</taxon>
        <taxon>Bacillati</taxon>
        <taxon>Actinomycetota</taxon>
        <taxon>Actinomycetes</taxon>
        <taxon>Mycobacteriales</taxon>
        <taxon>Corynebacteriaceae</taxon>
        <taxon>Corynebacterium</taxon>
    </lineage>
</organism>
<dbReference type="GO" id="GO:0003677">
    <property type="term" value="F:DNA binding"/>
    <property type="evidence" value="ECO:0007669"/>
    <property type="project" value="UniProtKB-UniRule"/>
</dbReference>
<keyword evidence="2" id="KW-0229">DNA integration</keyword>
<evidence type="ECO:0000256" key="6">
    <source>
        <dbReference type="SAM" id="MobiDB-lite"/>
    </source>
</evidence>
<keyword evidence="3 5" id="KW-0238">DNA-binding</keyword>
<gene>
    <name evidence="9" type="ORF">H9627_10835</name>
</gene>
<dbReference type="Gene3D" id="1.10.150.130">
    <property type="match status" value="1"/>
</dbReference>
<dbReference type="PANTHER" id="PTHR30629">
    <property type="entry name" value="PROPHAGE INTEGRASE"/>
    <property type="match status" value="1"/>
</dbReference>
<keyword evidence="4" id="KW-0233">DNA recombination</keyword>
<dbReference type="Proteomes" id="UP000650224">
    <property type="component" value="Unassembled WGS sequence"/>
</dbReference>
<feature type="region of interest" description="Disordered" evidence="6">
    <location>
        <begin position="373"/>
        <end position="403"/>
    </location>
</feature>
<evidence type="ECO:0000259" key="8">
    <source>
        <dbReference type="PROSITE" id="PS51900"/>
    </source>
</evidence>
<evidence type="ECO:0000256" key="5">
    <source>
        <dbReference type="PROSITE-ProRule" id="PRU01248"/>
    </source>
</evidence>
<dbReference type="RefSeq" id="WP_191734059.1">
    <property type="nucleotide sequence ID" value="NZ_JACSPR010000008.1"/>
</dbReference>
<dbReference type="InterPro" id="IPR013762">
    <property type="entry name" value="Integrase-like_cat_sf"/>
</dbReference>
<dbReference type="PANTHER" id="PTHR30629:SF2">
    <property type="entry name" value="PROPHAGE INTEGRASE INTS-RELATED"/>
    <property type="match status" value="1"/>
</dbReference>
<evidence type="ECO:0000259" key="7">
    <source>
        <dbReference type="PROSITE" id="PS51898"/>
    </source>
</evidence>
<dbReference type="PROSITE" id="PS51900">
    <property type="entry name" value="CB"/>
    <property type="match status" value="1"/>
</dbReference>
<evidence type="ECO:0000256" key="2">
    <source>
        <dbReference type="ARBA" id="ARBA00022908"/>
    </source>
</evidence>
<dbReference type="InterPro" id="IPR002104">
    <property type="entry name" value="Integrase_catalytic"/>
</dbReference>
<dbReference type="InterPro" id="IPR050808">
    <property type="entry name" value="Phage_Integrase"/>
</dbReference>
<feature type="domain" description="Core-binding (CB)" evidence="8">
    <location>
        <begin position="76"/>
        <end position="152"/>
    </location>
</feature>
<protein>
    <submittedName>
        <fullName evidence="9">Tyrosine-type recombinase/integrase</fullName>
    </submittedName>
</protein>
<evidence type="ECO:0000256" key="1">
    <source>
        <dbReference type="ARBA" id="ARBA00008857"/>
    </source>
</evidence>
<dbReference type="Pfam" id="PF00589">
    <property type="entry name" value="Phage_integrase"/>
    <property type="match status" value="1"/>
</dbReference>
<evidence type="ECO:0000256" key="4">
    <source>
        <dbReference type="ARBA" id="ARBA00023172"/>
    </source>
</evidence>
<name>A0A8I0HIT3_9CORY</name>
<dbReference type="SUPFAM" id="SSF56349">
    <property type="entry name" value="DNA breaking-rejoining enzymes"/>
    <property type="match status" value="1"/>
</dbReference>
<dbReference type="InterPro" id="IPR004107">
    <property type="entry name" value="Integrase_SAM-like_N"/>
</dbReference>
<evidence type="ECO:0000313" key="9">
    <source>
        <dbReference type="EMBL" id="MBD8030808.1"/>
    </source>
</evidence>
<keyword evidence="10" id="KW-1185">Reference proteome</keyword>
<dbReference type="InterPro" id="IPR011010">
    <property type="entry name" value="DNA_brk_join_enz"/>
</dbReference>
<dbReference type="GO" id="GO:0015074">
    <property type="term" value="P:DNA integration"/>
    <property type="evidence" value="ECO:0007669"/>
    <property type="project" value="UniProtKB-KW"/>
</dbReference>
<dbReference type="Pfam" id="PF14659">
    <property type="entry name" value="Phage_int_SAM_3"/>
    <property type="match status" value="1"/>
</dbReference>
<dbReference type="CDD" id="cd01189">
    <property type="entry name" value="INT_ICEBs1_C_like"/>
    <property type="match status" value="1"/>
</dbReference>